<feature type="domain" description="Peptidase M1 leukotriene A4 hydrolase/aminopeptidase C-terminal" evidence="13">
    <location>
        <begin position="535"/>
        <end position="681"/>
    </location>
</feature>
<comment type="caution">
    <text evidence="14">The sequence shown here is derived from an EMBL/GenBank/DDBJ whole genome shotgun (WGS) entry which is preliminary data.</text>
</comment>
<evidence type="ECO:0000313" key="14">
    <source>
        <dbReference type="EMBL" id="KAJ1984227.1"/>
    </source>
</evidence>
<feature type="active site" description="Proton donor" evidence="9">
    <location>
        <position position="447"/>
    </location>
</feature>
<name>A0A9W8B6I4_9FUNG</name>
<feature type="binding site" evidence="11">
    <location>
        <position position="382"/>
    </location>
    <ligand>
        <name>Zn(2+)</name>
        <dbReference type="ChEBI" id="CHEBI:29105"/>
        <note>catalytic</note>
    </ligand>
</feature>
<proteinExistence type="inferred from homology"/>
<dbReference type="FunFam" id="1.25.40.320:FF:000001">
    <property type="entry name" value="Leukotriene A(4) hydrolase"/>
    <property type="match status" value="1"/>
</dbReference>
<dbReference type="FunFam" id="3.30.2010.30:FF:000001">
    <property type="entry name" value="Leukotriene A(4) hydrolase"/>
    <property type="match status" value="1"/>
</dbReference>
<keyword evidence="5 11" id="KW-0479">Metal-binding</keyword>
<dbReference type="InterPro" id="IPR034015">
    <property type="entry name" value="M1_LTA4H"/>
</dbReference>
<evidence type="ECO:0000256" key="12">
    <source>
        <dbReference type="SAM" id="MobiDB-lite"/>
    </source>
</evidence>
<keyword evidence="15" id="KW-1185">Reference proteome</keyword>
<dbReference type="PANTHER" id="PTHR45726:SF3">
    <property type="entry name" value="LEUKOTRIENE A-4 HYDROLASE"/>
    <property type="match status" value="1"/>
</dbReference>
<dbReference type="EC" id="3.3.2.6" evidence="14"/>
<dbReference type="InterPro" id="IPR045357">
    <property type="entry name" value="Aminopeptidase_N-like_N"/>
</dbReference>
<dbReference type="InterPro" id="IPR049980">
    <property type="entry name" value="LTA4H_cat"/>
</dbReference>
<evidence type="ECO:0000256" key="10">
    <source>
        <dbReference type="PIRSR" id="PIRSR634015-2"/>
    </source>
</evidence>
<dbReference type="EMBL" id="JANBQB010000026">
    <property type="protein sequence ID" value="KAJ1984227.1"/>
    <property type="molecule type" value="Genomic_DNA"/>
</dbReference>
<keyword evidence="8" id="KW-0482">Metalloprotease</keyword>
<evidence type="ECO:0000256" key="11">
    <source>
        <dbReference type="PIRSR" id="PIRSR634015-3"/>
    </source>
</evidence>
<dbReference type="InterPro" id="IPR042097">
    <property type="entry name" value="Aminopeptidase_N-like_N_sf"/>
</dbReference>
<protein>
    <submittedName>
        <fullName evidence="14">Leucyl aminopeptidase yscIV</fullName>
        <ecNumber evidence="14">3.3.2.6</ecNumber>
    </submittedName>
</protein>
<comment type="similarity">
    <text evidence="2">Belongs to the peptidase M1 family.</text>
</comment>
<keyword evidence="7 11" id="KW-0862">Zinc</keyword>
<dbReference type="Gene3D" id="2.60.40.1730">
    <property type="entry name" value="tricorn interacting facor f3 domain"/>
    <property type="match status" value="1"/>
</dbReference>
<dbReference type="Pfam" id="PF17900">
    <property type="entry name" value="Peptidase_M1_N"/>
    <property type="match status" value="1"/>
</dbReference>
<dbReference type="SUPFAM" id="SSF48371">
    <property type="entry name" value="ARM repeat"/>
    <property type="match status" value="1"/>
</dbReference>
<dbReference type="InterPro" id="IPR038502">
    <property type="entry name" value="M1_LTA-4_hydro/amino_C_sf"/>
</dbReference>
<dbReference type="SUPFAM" id="SSF63737">
    <property type="entry name" value="Leukotriene A4 hydrolase N-terminal domain"/>
    <property type="match status" value="1"/>
</dbReference>
<evidence type="ECO:0000259" key="13">
    <source>
        <dbReference type="SMART" id="SM01263"/>
    </source>
</evidence>
<dbReference type="CDD" id="cd09599">
    <property type="entry name" value="M1_LTA4H"/>
    <property type="match status" value="1"/>
</dbReference>
<feature type="region of interest" description="Disordered" evidence="12">
    <location>
        <begin position="1"/>
        <end position="32"/>
    </location>
</feature>
<dbReference type="SMART" id="SM01263">
    <property type="entry name" value="Leuk-A4-hydro_C"/>
    <property type="match status" value="1"/>
</dbReference>
<keyword evidence="4" id="KW-0645">Protease</keyword>
<evidence type="ECO:0000313" key="15">
    <source>
        <dbReference type="Proteomes" id="UP001151582"/>
    </source>
</evidence>
<keyword evidence="3" id="KW-0963">Cytoplasm</keyword>
<dbReference type="AlphaFoldDB" id="A0A9W8B6I4"/>
<dbReference type="Gene3D" id="1.10.390.10">
    <property type="entry name" value="Neutral Protease Domain 2"/>
    <property type="match status" value="1"/>
</dbReference>
<feature type="binding site" evidence="10">
    <location>
        <begin position="330"/>
        <end position="335"/>
    </location>
    <ligand>
        <name>a peptide</name>
        <dbReference type="ChEBI" id="CHEBI:60466"/>
    </ligand>
</feature>
<dbReference type="GO" id="GO:0006508">
    <property type="term" value="P:proteolysis"/>
    <property type="evidence" value="ECO:0007669"/>
    <property type="project" value="UniProtKB-KW"/>
</dbReference>
<reference evidence="14" key="1">
    <citation type="submission" date="2022-07" db="EMBL/GenBank/DDBJ databases">
        <title>Phylogenomic reconstructions and comparative analyses of Kickxellomycotina fungi.</title>
        <authorList>
            <person name="Reynolds N.K."/>
            <person name="Stajich J.E."/>
            <person name="Barry K."/>
            <person name="Grigoriev I.V."/>
            <person name="Crous P."/>
            <person name="Smith M.E."/>
        </authorList>
    </citation>
    <scope>NUCLEOTIDE SEQUENCE</scope>
    <source>
        <strain evidence="14">RSA 567</strain>
    </source>
</reference>
<dbReference type="InterPro" id="IPR015211">
    <property type="entry name" value="Peptidase_M1_C"/>
</dbReference>
<dbReference type="InterPro" id="IPR001930">
    <property type="entry name" value="Peptidase_M1"/>
</dbReference>
<dbReference type="OrthoDB" id="79562at2759"/>
<dbReference type="GO" id="GO:0008270">
    <property type="term" value="F:zinc ion binding"/>
    <property type="evidence" value="ECO:0007669"/>
    <property type="project" value="InterPro"/>
</dbReference>
<dbReference type="PANTHER" id="PTHR45726">
    <property type="entry name" value="LEUKOTRIENE A-4 HYDROLASE"/>
    <property type="match status" value="1"/>
</dbReference>
<evidence type="ECO:0000256" key="5">
    <source>
        <dbReference type="ARBA" id="ARBA00022723"/>
    </source>
</evidence>
<evidence type="ECO:0000256" key="9">
    <source>
        <dbReference type="PIRSR" id="PIRSR634015-1"/>
    </source>
</evidence>
<dbReference type="GO" id="GO:0005829">
    <property type="term" value="C:cytosol"/>
    <property type="evidence" value="ECO:0007669"/>
    <property type="project" value="TreeGrafter"/>
</dbReference>
<evidence type="ECO:0000256" key="3">
    <source>
        <dbReference type="ARBA" id="ARBA00022490"/>
    </source>
</evidence>
<evidence type="ECO:0000256" key="8">
    <source>
        <dbReference type="ARBA" id="ARBA00023049"/>
    </source>
</evidence>
<evidence type="ECO:0000256" key="2">
    <source>
        <dbReference type="ARBA" id="ARBA00010136"/>
    </source>
</evidence>
<keyword evidence="6 14" id="KW-0378">Hydrolase</keyword>
<comment type="cofactor">
    <cofactor evidence="11">
        <name>Zn(2+)</name>
        <dbReference type="ChEBI" id="CHEBI:29105"/>
    </cofactor>
    <text evidence="11">Binds 1 zinc ion per subunit.</text>
</comment>
<dbReference type="InterPro" id="IPR014782">
    <property type="entry name" value="Peptidase_M1_dom"/>
</dbReference>
<dbReference type="GO" id="GO:0004301">
    <property type="term" value="F:epoxide hydrolase activity"/>
    <property type="evidence" value="ECO:0007669"/>
    <property type="project" value="TreeGrafter"/>
</dbReference>
<feature type="binding site" evidence="10">
    <location>
        <begin position="199"/>
        <end position="201"/>
    </location>
    <ligand>
        <name>a peptide</name>
        <dbReference type="ChEBI" id="CHEBI:60466"/>
    </ligand>
</feature>
<feature type="binding site" evidence="11">
    <location>
        <position position="363"/>
    </location>
    <ligand>
        <name>Zn(2+)</name>
        <dbReference type="ChEBI" id="CHEBI:29105"/>
        <note>catalytic</note>
    </ligand>
</feature>
<organism evidence="14 15">
    <name type="scientific">Dimargaris verticillata</name>
    <dbReference type="NCBI Taxonomy" id="2761393"/>
    <lineage>
        <taxon>Eukaryota</taxon>
        <taxon>Fungi</taxon>
        <taxon>Fungi incertae sedis</taxon>
        <taxon>Zoopagomycota</taxon>
        <taxon>Kickxellomycotina</taxon>
        <taxon>Dimargaritomycetes</taxon>
        <taxon>Dimargaritales</taxon>
        <taxon>Dimargaritaceae</taxon>
        <taxon>Dimargaris</taxon>
    </lineage>
</organism>
<feature type="active site" description="Proton acceptor" evidence="9">
    <location>
        <position position="360"/>
    </location>
</feature>
<dbReference type="FunFam" id="1.10.390.10:FF:000003">
    <property type="entry name" value="Leukotriene A(4) hydrolase"/>
    <property type="match status" value="1"/>
</dbReference>
<dbReference type="FunFam" id="2.60.40.1730:FF:000004">
    <property type="entry name" value="Leukotriene A(4) hydrolase"/>
    <property type="match status" value="1"/>
</dbReference>
<dbReference type="Proteomes" id="UP001151582">
    <property type="component" value="Unassembled WGS sequence"/>
</dbReference>
<dbReference type="Gene3D" id="1.25.40.320">
    <property type="entry name" value="Peptidase M1, leukotriene A4 hydrolase/aminopeptidase C-terminal domain"/>
    <property type="match status" value="1"/>
</dbReference>
<evidence type="ECO:0000256" key="1">
    <source>
        <dbReference type="ARBA" id="ARBA00004496"/>
    </source>
</evidence>
<comment type="subcellular location">
    <subcellularLocation>
        <location evidence="1">Cytoplasm</location>
    </subcellularLocation>
</comment>
<dbReference type="Pfam" id="PF09127">
    <property type="entry name" value="Leuk-A4-hydro_C"/>
    <property type="match status" value="1"/>
</dbReference>
<accession>A0A9W8B6I4</accession>
<dbReference type="GO" id="GO:0004463">
    <property type="term" value="F:leukotriene-A4 hydrolase activity"/>
    <property type="evidence" value="ECO:0007669"/>
    <property type="project" value="UniProtKB-EC"/>
</dbReference>
<keyword evidence="14" id="KW-0031">Aminopeptidase</keyword>
<dbReference type="Gene3D" id="3.30.2010.30">
    <property type="match status" value="1"/>
</dbReference>
<gene>
    <name evidence="14" type="primary">LAP2</name>
    <name evidence="14" type="ORF">H4R34_000787</name>
</gene>
<dbReference type="Pfam" id="PF01433">
    <property type="entry name" value="Peptidase_M1"/>
    <property type="match status" value="1"/>
</dbReference>
<dbReference type="SUPFAM" id="SSF55486">
    <property type="entry name" value="Metalloproteases ('zincins'), catalytic domain"/>
    <property type="match status" value="1"/>
</dbReference>
<feature type="binding site" evidence="10">
    <location>
        <begin position="636"/>
        <end position="638"/>
    </location>
    <ligand>
        <name>a peptide</name>
        <dbReference type="ChEBI" id="CHEBI:60466"/>
    </ligand>
</feature>
<feature type="binding site" evidence="11">
    <location>
        <position position="359"/>
    </location>
    <ligand>
        <name>Zn(2+)</name>
        <dbReference type="ChEBI" id="CHEBI:29105"/>
        <note>catalytic</note>
    </ligand>
</feature>
<dbReference type="PRINTS" id="PR00756">
    <property type="entry name" value="ALADIPTASE"/>
</dbReference>
<sequence>MGCPLSRPTARASSLPPPRYQSLVSASKSPRLHSSPPPYHALFTAALAPAASKQPCNTMPYPMGPDPNSFANTAQVATRHLSLDLTVDFSRKVLHGTATHAITLVDPQARTAVFDSKALGIQGVQVAMDQGPFAPVEYTVADAHPKFGNAIEVSLPAAVAKAAETRVRIHYETTAKGTAIQFLAPEQTAGKVHPYLFTQCQAIHARTMAPCQDTPAVKITYDARITVPKPLRALMSALPRETSVTEGTDCTVYAFEQPTAIPSYLLALVVGNLQGQRIGPRSYVWAEPEVVDAAAWEFADVEKFVAAAEDLLTPYQWGVYDLLVVPPSFPFGGMENPCLTFVTPTLLAGDRSLVDVVIHEISHSWTGNLVTNKDWGSFWLNEGWTMFVERKVLGRLKGEAVRHFSAILGWKELFKTVKRMGLTHPFTALVPNLENEDPDDAFSTVPYEKGCSFLFYLEQHLGGAAVFEPYMRAYIQRFAGESIDTQQWKDFLYKYMTAHHPDGAAKAQALLDEVAWDAWFYNPGMPHVKPHFDETLLKDCQALVDRWKAAQTGTGPWDFDANDIASLTTEQKVMFLSTLLEWEPLTHTVLDRMDQLYQWTPVRNGEIRLRWQTLCLVAKYTPIFPHVVAFVLEQGRMKYIRPLYRNLYHSTPEGAQLARTTFCENRQIYHPIAASMLAKDLDLDE</sequence>
<evidence type="ECO:0000256" key="4">
    <source>
        <dbReference type="ARBA" id="ARBA00022670"/>
    </source>
</evidence>
<dbReference type="GO" id="GO:0070006">
    <property type="term" value="F:metalloaminopeptidase activity"/>
    <property type="evidence" value="ECO:0007669"/>
    <property type="project" value="UniProtKB-ARBA"/>
</dbReference>
<dbReference type="InterPro" id="IPR016024">
    <property type="entry name" value="ARM-type_fold"/>
</dbReference>
<dbReference type="InterPro" id="IPR027268">
    <property type="entry name" value="Peptidase_M4/M1_CTD_sf"/>
</dbReference>
<evidence type="ECO:0000256" key="7">
    <source>
        <dbReference type="ARBA" id="ARBA00022833"/>
    </source>
</evidence>
<evidence type="ECO:0000256" key="6">
    <source>
        <dbReference type="ARBA" id="ARBA00022801"/>
    </source>
</evidence>